<dbReference type="AlphaFoldDB" id="A0A4P8XWV6"/>
<dbReference type="PIRSF" id="PIRSF005690">
    <property type="entry name" value="GerBA"/>
    <property type="match status" value="1"/>
</dbReference>
<proteinExistence type="inferred from homology"/>
<keyword evidence="5" id="KW-1185">Reference proteome</keyword>
<dbReference type="KEGG" id="ruj:E5Z56_09135"/>
<comment type="similarity">
    <text evidence="1">Belongs to the GerABKA family.</text>
</comment>
<protein>
    <submittedName>
        <fullName evidence="4">Spore germination protein</fullName>
    </submittedName>
</protein>
<evidence type="ECO:0000256" key="2">
    <source>
        <dbReference type="ARBA" id="ARBA00023136"/>
    </source>
</evidence>
<evidence type="ECO:0000256" key="3">
    <source>
        <dbReference type="SAM" id="Phobius"/>
    </source>
</evidence>
<keyword evidence="3" id="KW-1133">Transmembrane helix</keyword>
<dbReference type="GO" id="GO:0016020">
    <property type="term" value="C:membrane"/>
    <property type="evidence" value="ECO:0007669"/>
    <property type="project" value="InterPro"/>
</dbReference>
<feature type="transmembrane region" description="Helical" evidence="3">
    <location>
        <begin position="405"/>
        <end position="426"/>
    </location>
</feature>
<dbReference type="PANTHER" id="PTHR22550">
    <property type="entry name" value="SPORE GERMINATION PROTEIN"/>
    <property type="match status" value="1"/>
</dbReference>
<dbReference type="InterPro" id="IPR004995">
    <property type="entry name" value="Spore_Ger"/>
</dbReference>
<dbReference type="RefSeq" id="WP_138157515.1">
    <property type="nucleotide sequence ID" value="NZ_CP039381.1"/>
</dbReference>
<name>A0A4P8XWV6_9FIRM</name>
<dbReference type="PANTHER" id="PTHR22550:SF5">
    <property type="entry name" value="LEUCINE ZIPPER PROTEIN 4"/>
    <property type="match status" value="1"/>
</dbReference>
<evidence type="ECO:0000313" key="4">
    <source>
        <dbReference type="EMBL" id="QCT07507.1"/>
    </source>
</evidence>
<evidence type="ECO:0000313" key="5">
    <source>
        <dbReference type="Proteomes" id="UP000301475"/>
    </source>
</evidence>
<feature type="transmembrane region" description="Helical" evidence="3">
    <location>
        <begin position="349"/>
        <end position="366"/>
    </location>
</feature>
<dbReference type="GO" id="GO:0009847">
    <property type="term" value="P:spore germination"/>
    <property type="evidence" value="ECO:0007669"/>
    <property type="project" value="InterPro"/>
</dbReference>
<dbReference type="OrthoDB" id="9772630at2"/>
<dbReference type="InterPro" id="IPR050768">
    <property type="entry name" value="UPF0353/GerABKA_families"/>
</dbReference>
<feature type="transmembrane region" description="Helical" evidence="3">
    <location>
        <begin position="282"/>
        <end position="304"/>
    </location>
</feature>
<reference evidence="4 5" key="1">
    <citation type="submission" date="2019-04" db="EMBL/GenBank/DDBJ databases">
        <authorList>
            <person name="Embree M."/>
            <person name="Gaffney J.R."/>
        </authorList>
    </citation>
    <scope>NUCLEOTIDE SEQUENCE [LARGE SCALE GENOMIC DNA]</scope>
    <source>
        <strain evidence="4 5">JE7A12</strain>
    </source>
</reference>
<evidence type="ECO:0000256" key="1">
    <source>
        <dbReference type="ARBA" id="ARBA00005278"/>
    </source>
</evidence>
<organism evidence="4 5">
    <name type="scientific">Ruminococcus bovis</name>
    <dbReference type="NCBI Taxonomy" id="2564099"/>
    <lineage>
        <taxon>Bacteria</taxon>
        <taxon>Bacillati</taxon>
        <taxon>Bacillota</taxon>
        <taxon>Clostridia</taxon>
        <taxon>Eubacteriales</taxon>
        <taxon>Oscillospiraceae</taxon>
        <taxon>Ruminococcus</taxon>
    </lineage>
</organism>
<gene>
    <name evidence="4" type="ORF">E5Z56_09135</name>
</gene>
<sequence length="483" mass="53547">MFKNLKENINYLQDVTSSSADFTVRKMKLNDGTFVAIFTIEGMVNKDGLTLAVSDPLLSATIPTGVNKYEFIRDRVLSTPEIIEINTFDELLDFSMSGFAVLGIDGYEKMLVIGLQGFSFRSVSEPSSEMVFRGSREGFTEPLRINMSLIRRRMKNPDLVFQTMTIGNLSKTQICLCYLKSAVSKSILKELKRRLNSINLDTVLASGYLVSYLGDEDKNTLLSTVGVTERPDTLCGKITEGRIGILVDGTPSAILVPHLFIENFQSFDDYSNRPYFASFIRILKYMSFLFAIYLPSLFIAITDFHPEYIPVGLLTHISDSLETTPFPLMLEVLFVAFMYEVMREAGLRLPKPLGHAVGIVGALVIGETGVSAGLICPTTLIIVAFSAICSYVIPELYGTITVVKFIYIIISGIFGVIGIILASLIATISVCSLKSFGVPYLAPIVPISKGVISDNFIRSDWHRLTKHKVKLQNMVGVDDKFEK</sequence>
<keyword evidence="2 3" id="KW-0472">Membrane</keyword>
<feature type="transmembrane region" description="Helical" evidence="3">
    <location>
        <begin position="372"/>
        <end position="393"/>
    </location>
</feature>
<accession>A0A4P8XWV6</accession>
<dbReference type="Pfam" id="PF03323">
    <property type="entry name" value="GerA"/>
    <property type="match status" value="1"/>
</dbReference>
<dbReference type="Proteomes" id="UP000301475">
    <property type="component" value="Chromosome"/>
</dbReference>
<keyword evidence="3" id="KW-0812">Transmembrane</keyword>
<dbReference type="EMBL" id="CP039381">
    <property type="protein sequence ID" value="QCT07507.1"/>
    <property type="molecule type" value="Genomic_DNA"/>
</dbReference>
<feature type="transmembrane region" description="Helical" evidence="3">
    <location>
        <begin position="324"/>
        <end position="342"/>
    </location>
</feature>